<comment type="caution">
    <text evidence="11">The sequence shown here is derived from an EMBL/GenBank/DDBJ whole genome shotgun (WGS) entry which is preliminary data.</text>
</comment>
<protein>
    <submittedName>
        <fullName evidence="11">Transcription-repair coupling factor</fullName>
    </submittedName>
</protein>
<evidence type="ECO:0000256" key="2">
    <source>
        <dbReference type="ARBA" id="ARBA00022741"/>
    </source>
</evidence>
<evidence type="ECO:0000256" key="5">
    <source>
        <dbReference type="ARBA" id="ARBA00022806"/>
    </source>
</evidence>
<feature type="domain" description="Helicase C-terminal" evidence="10">
    <location>
        <begin position="406"/>
        <end position="587"/>
    </location>
</feature>
<proteinExistence type="predicted"/>
<dbReference type="GO" id="GO:0003678">
    <property type="term" value="F:DNA helicase activity"/>
    <property type="evidence" value="ECO:0007669"/>
    <property type="project" value="TreeGrafter"/>
</dbReference>
<evidence type="ECO:0000256" key="4">
    <source>
        <dbReference type="ARBA" id="ARBA00022801"/>
    </source>
</evidence>
<dbReference type="Pfam" id="PF00270">
    <property type="entry name" value="DEAD"/>
    <property type="match status" value="1"/>
</dbReference>
<reference evidence="11 12" key="1">
    <citation type="journal article" date="2015" name="Nature">
        <title>rRNA introns, odd ribosomes, and small enigmatic genomes across a large radiation of phyla.</title>
        <authorList>
            <person name="Brown C.T."/>
            <person name="Hug L.A."/>
            <person name="Thomas B.C."/>
            <person name="Sharon I."/>
            <person name="Castelle C.J."/>
            <person name="Singh A."/>
            <person name="Wilkins M.J."/>
            <person name="Williams K.H."/>
            <person name="Banfield J.F."/>
        </authorList>
    </citation>
    <scope>NUCLEOTIDE SEQUENCE [LARGE SCALE GENOMIC DNA]</scope>
</reference>
<evidence type="ECO:0000259" key="9">
    <source>
        <dbReference type="PROSITE" id="PS51192"/>
    </source>
</evidence>
<dbReference type="SMART" id="SM01058">
    <property type="entry name" value="CarD_TRCF"/>
    <property type="match status" value="1"/>
</dbReference>
<feature type="domain" description="Helicase ATP-binding" evidence="9">
    <location>
        <begin position="228"/>
        <end position="388"/>
    </location>
</feature>
<dbReference type="InterPro" id="IPR047112">
    <property type="entry name" value="RecG/Mfd"/>
</dbReference>
<dbReference type="InterPro" id="IPR027417">
    <property type="entry name" value="P-loop_NTPase"/>
</dbReference>
<evidence type="ECO:0000259" key="10">
    <source>
        <dbReference type="PROSITE" id="PS51194"/>
    </source>
</evidence>
<name>A0A0G0LF56_9BACT</name>
<keyword evidence="3" id="KW-0227">DNA damage</keyword>
<dbReference type="InterPro" id="IPR011545">
    <property type="entry name" value="DEAD/DEAH_box_helicase_dom"/>
</dbReference>
<dbReference type="GO" id="GO:0005524">
    <property type="term" value="F:ATP binding"/>
    <property type="evidence" value="ECO:0007669"/>
    <property type="project" value="UniProtKB-KW"/>
</dbReference>
<dbReference type="EMBL" id="LBVO01000021">
    <property type="protein sequence ID" value="KKQ89667.1"/>
    <property type="molecule type" value="Genomic_DNA"/>
</dbReference>
<dbReference type="Pfam" id="PF00271">
    <property type="entry name" value="Helicase_C"/>
    <property type="match status" value="1"/>
</dbReference>
<dbReference type="SMART" id="SM00487">
    <property type="entry name" value="DEXDc"/>
    <property type="match status" value="1"/>
</dbReference>
<dbReference type="Gene3D" id="3.30.2060.10">
    <property type="entry name" value="Penicillin-binding protein 1b domain"/>
    <property type="match status" value="1"/>
</dbReference>
<keyword evidence="7" id="KW-0238">DNA-binding</keyword>
<keyword evidence="4" id="KW-0378">Hydrolase</keyword>
<dbReference type="InterPro" id="IPR041471">
    <property type="entry name" value="UvrB_inter"/>
</dbReference>
<dbReference type="PANTHER" id="PTHR47964:SF1">
    <property type="entry name" value="ATP-DEPENDENT DNA HELICASE HOMOLOG RECG, CHLOROPLASTIC"/>
    <property type="match status" value="1"/>
</dbReference>
<evidence type="ECO:0000256" key="8">
    <source>
        <dbReference type="ARBA" id="ARBA00023204"/>
    </source>
</evidence>
<evidence type="ECO:0000256" key="6">
    <source>
        <dbReference type="ARBA" id="ARBA00022840"/>
    </source>
</evidence>
<dbReference type="GO" id="GO:0006281">
    <property type="term" value="P:DNA repair"/>
    <property type="evidence" value="ECO:0007669"/>
    <property type="project" value="UniProtKB-KW"/>
</dbReference>
<dbReference type="PATRIC" id="fig|1618334.3.peg.356"/>
<accession>A0A0G0LF56</accession>
<dbReference type="PANTHER" id="PTHR47964">
    <property type="entry name" value="ATP-DEPENDENT DNA HELICASE HOMOLOG RECG, CHLOROPLASTIC"/>
    <property type="match status" value="1"/>
</dbReference>
<dbReference type="GO" id="GO:0003677">
    <property type="term" value="F:DNA binding"/>
    <property type="evidence" value="ECO:0007669"/>
    <property type="project" value="UniProtKB-KW"/>
</dbReference>
<evidence type="ECO:0000313" key="11">
    <source>
        <dbReference type="EMBL" id="KKQ89667.1"/>
    </source>
</evidence>
<evidence type="ECO:0000313" key="12">
    <source>
        <dbReference type="Proteomes" id="UP000033934"/>
    </source>
</evidence>
<dbReference type="Pfam" id="PF17757">
    <property type="entry name" value="UvrB_inter"/>
    <property type="match status" value="1"/>
</dbReference>
<dbReference type="InterPro" id="IPR003711">
    <property type="entry name" value="CarD-like/TRCF_RID"/>
</dbReference>
<dbReference type="PROSITE" id="PS51192">
    <property type="entry name" value="HELICASE_ATP_BIND_1"/>
    <property type="match status" value="1"/>
</dbReference>
<dbReference type="PROSITE" id="PS51194">
    <property type="entry name" value="HELICASE_CTER"/>
    <property type="match status" value="1"/>
</dbReference>
<evidence type="ECO:0000256" key="3">
    <source>
        <dbReference type="ARBA" id="ARBA00022763"/>
    </source>
</evidence>
<sequence>MILNRESKYYISEIHRTLTSYGYSREQLGVHPGTFSQKGDALTIWPVNSDHNFRVDFFGNIIEQIISLTSNKEHKSLTINKNSIITEDGEYFPGAFIVHPYHGIGIFQTNLIKNVSGENKQFIHLEYAKNDSLYFPKNREKELMVYIGRKKPRLTRLNSDSWHNTKQRVTENLLVLAKELLEIYSQRSAHKRKPFSKDFGFLRVLEESFDYKLTIDQQKALGEIIDNLTNTDYPQDHLLVGDVGFGKTEVAIRAASVVLASGRQVALLSPTTILSAQHETLLVERFKDLPIKIAQLSRFNSSNHTEIIDKISNNQIDFIVGTHKLLSEKINFENLGLLIIDEEQRFGVKQKEKLKKVKQNIDVISLSATPIPRTLFMSLSGLRSLSLINMPPIGRKGVSVSVKKFNQKTLIDYLKRELDRKGQIYYIHNRVQSIHAAKNRLAKLLKENKIKNRIFEKSMTKDDYVVIGVAHGQMSESGLSETMNHFLSGDIDILLSSTIVENGLDHPNANTLIIDNAEQFGLSDLYQLRGRIGRRDRKAYALFMIGGILSSFSEDKIISNTARERLSAIAEIEEIGGGWQLALKDLEIRGSGNLLGREQSGYMEAIGLLLYSKLLKEAVDHVKKDELKKHLQAKINSTSFSVQDKF</sequence>
<dbReference type="Gene3D" id="2.40.10.170">
    <property type="match status" value="1"/>
</dbReference>
<dbReference type="InterPro" id="IPR001650">
    <property type="entry name" value="Helicase_C-like"/>
</dbReference>
<keyword evidence="2" id="KW-0547">Nucleotide-binding</keyword>
<keyword evidence="8" id="KW-0234">DNA repair</keyword>
<gene>
    <name evidence="11" type="ORF">UT11_C0021G0003</name>
</gene>
<keyword evidence="1" id="KW-0963">Cytoplasm</keyword>
<dbReference type="SUPFAM" id="SSF52540">
    <property type="entry name" value="P-loop containing nucleoside triphosphate hydrolases"/>
    <property type="match status" value="3"/>
</dbReference>
<evidence type="ECO:0000256" key="1">
    <source>
        <dbReference type="ARBA" id="ARBA00022490"/>
    </source>
</evidence>
<dbReference type="InterPro" id="IPR036101">
    <property type="entry name" value="CarD-like/TRCF_RID_sf"/>
</dbReference>
<keyword evidence="6" id="KW-0067">ATP-binding</keyword>
<dbReference type="GO" id="GO:0016787">
    <property type="term" value="F:hydrolase activity"/>
    <property type="evidence" value="ECO:0007669"/>
    <property type="project" value="UniProtKB-KW"/>
</dbReference>
<dbReference type="SUPFAM" id="SSF141259">
    <property type="entry name" value="CarD-like"/>
    <property type="match status" value="1"/>
</dbReference>
<dbReference type="Gene3D" id="3.40.50.300">
    <property type="entry name" value="P-loop containing nucleotide triphosphate hydrolases"/>
    <property type="match status" value="2"/>
</dbReference>
<dbReference type="SMART" id="SM00490">
    <property type="entry name" value="HELICc"/>
    <property type="match status" value="1"/>
</dbReference>
<keyword evidence="5" id="KW-0347">Helicase</keyword>
<dbReference type="InterPro" id="IPR014001">
    <property type="entry name" value="Helicase_ATP-bd"/>
</dbReference>
<evidence type="ECO:0000256" key="7">
    <source>
        <dbReference type="ARBA" id="ARBA00023125"/>
    </source>
</evidence>
<dbReference type="AlphaFoldDB" id="A0A0G0LF56"/>
<dbReference type="Proteomes" id="UP000033934">
    <property type="component" value="Unassembled WGS sequence"/>
</dbReference>
<dbReference type="Pfam" id="PF02559">
    <property type="entry name" value="CarD_TRCF_RID"/>
    <property type="match status" value="1"/>
</dbReference>
<organism evidence="11 12">
    <name type="scientific">Berkelbacteria bacterium GW2011_GWA2_38_9</name>
    <dbReference type="NCBI Taxonomy" id="1618334"/>
    <lineage>
        <taxon>Bacteria</taxon>
        <taxon>Candidatus Berkelbacteria</taxon>
    </lineage>
</organism>